<feature type="domain" description="FecR protein" evidence="2">
    <location>
        <begin position="115"/>
        <end position="207"/>
    </location>
</feature>
<evidence type="ECO:0000256" key="1">
    <source>
        <dbReference type="SAM" id="Phobius"/>
    </source>
</evidence>
<protein>
    <recommendedName>
        <fullName evidence="6">Iron dicitrate transport regulator FecR</fullName>
    </recommendedName>
</protein>
<sequence length="327" mass="37726">MTAQHNDCEAEILEQAAEWLVRLEEGPLNSSEELLFQHWLAQSPLHQKLWQRAEKLQRKLHHRADYLPDHMAKRFLQAQKPAHPMLFKNLVLLLGITGIIGSGYFVVRTQAWDADYRTAYGEQRQITLADGSVLTLNSKTAIDIDYAQNERAIHLRYGEVYIETGKDRQQRPFHVYGQHGRLLALGTAFAVQQHEKKSTLWVTEHAVRIDTQYSHQQQTLAAGYQVEYDNHKIFNAQPLQTEQLLWRKGLLLANRYSMAQFSAMLTENYGVRVQLDPQQQQQLAKIEISGTFPSNDLNRTLQLLVTTYPVAIERSRFTGTVYISTKK</sequence>
<dbReference type="PIRSF" id="PIRSF018266">
    <property type="entry name" value="FecR"/>
    <property type="match status" value="1"/>
</dbReference>
<dbReference type="AlphaFoldDB" id="A0A1B2LVQ5"/>
<evidence type="ECO:0000313" key="4">
    <source>
        <dbReference type="EMBL" id="AOA57032.1"/>
    </source>
</evidence>
<keyword evidence="5" id="KW-1185">Reference proteome</keyword>
<feature type="domain" description="FecR N-terminal" evidence="3">
    <location>
        <begin position="14"/>
        <end position="56"/>
    </location>
</feature>
<feature type="transmembrane region" description="Helical" evidence="1">
    <location>
        <begin position="86"/>
        <end position="107"/>
    </location>
</feature>
<dbReference type="Pfam" id="PF04773">
    <property type="entry name" value="FecR"/>
    <property type="match status" value="1"/>
</dbReference>
<dbReference type="InterPro" id="IPR006860">
    <property type="entry name" value="FecR"/>
</dbReference>
<dbReference type="STRING" id="1789224.BFG52_00775"/>
<dbReference type="Pfam" id="PF16220">
    <property type="entry name" value="DUF4880"/>
    <property type="match status" value="1"/>
</dbReference>
<dbReference type="InterPro" id="IPR012373">
    <property type="entry name" value="Ferrdict_sens_TM"/>
</dbReference>
<dbReference type="EMBL" id="CP016895">
    <property type="protein sequence ID" value="AOA57032.1"/>
    <property type="molecule type" value="Genomic_DNA"/>
</dbReference>
<organism evidence="4 5">
    <name type="scientific">Acinetobacter larvae</name>
    <dbReference type="NCBI Taxonomy" id="1789224"/>
    <lineage>
        <taxon>Bacteria</taxon>
        <taxon>Pseudomonadati</taxon>
        <taxon>Pseudomonadota</taxon>
        <taxon>Gammaproteobacteria</taxon>
        <taxon>Moraxellales</taxon>
        <taxon>Moraxellaceae</taxon>
        <taxon>Acinetobacter</taxon>
    </lineage>
</organism>
<evidence type="ECO:0000313" key="5">
    <source>
        <dbReference type="Proteomes" id="UP000093391"/>
    </source>
</evidence>
<reference evidence="4 5" key="1">
    <citation type="submission" date="2016-08" db="EMBL/GenBank/DDBJ databases">
        <authorList>
            <person name="Seilhamer J.J."/>
        </authorList>
    </citation>
    <scope>NUCLEOTIDE SEQUENCE [LARGE SCALE GENOMIC DNA]</scope>
    <source>
        <strain evidence="4 5">BRTC-1</strain>
    </source>
</reference>
<dbReference type="PANTHER" id="PTHR30273">
    <property type="entry name" value="PERIPLASMIC SIGNAL SENSOR AND SIGMA FACTOR ACTIVATOR FECR-RELATED"/>
    <property type="match status" value="1"/>
</dbReference>
<dbReference type="PANTHER" id="PTHR30273:SF2">
    <property type="entry name" value="PROTEIN FECR"/>
    <property type="match status" value="1"/>
</dbReference>
<dbReference type="OrthoDB" id="1099576at2"/>
<dbReference type="Gene3D" id="3.55.50.30">
    <property type="match status" value="1"/>
</dbReference>
<accession>A0A1B2LVQ5</accession>
<keyword evidence="1" id="KW-0812">Transmembrane</keyword>
<gene>
    <name evidence="4" type="ORF">BFG52_00775</name>
</gene>
<dbReference type="Proteomes" id="UP000093391">
    <property type="component" value="Chromosome"/>
</dbReference>
<dbReference type="GO" id="GO:0016989">
    <property type="term" value="F:sigma factor antagonist activity"/>
    <property type="evidence" value="ECO:0007669"/>
    <property type="project" value="TreeGrafter"/>
</dbReference>
<dbReference type="InterPro" id="IPR032623">
    <property type="entry name" value="FecR_N"/>
</dbReference>
<dbReference type="RefSeq" id="WP_067551291.1">
    <property type="nucleotide sequence ID" value="NZ_CP016895.1"/>
</dbReference>
<dbReference type="KEGG" id="ala:BFG52_00775"/>
<evidence type="ECO:0008006" key="6">
    <source>
        <dbReference type="Google" id="ProtNLM"/>
    </source>
</evidence>
<dbReference type="Gene3D" id="2.60.120.1440">
    <property type="match status" value="1"/>
</dbReference>
<evidence type="ECO:0000259" key="3">
    <source>
        <dbReference type="Pfam" id="PF16220"/>
    </source>
</evidence>
<keyword evidence="1" id="KW-0472">Membrane</keyword>
<keyword evidence="1" id="KW-1133">Transmembrane helix</keyword>
<proteinExistence type="predicted"/>
<name>A0A1B2LVQ5_9GAMM</name>
<evidence type="ECO:0000259" key="2">
    <source>
        <dbReference type="Pfam" id="PF04773"/>
    </source>
</evidence>